<dbReference type="AlphaFoldDB" id="A0A0L0URY2"/>
<evidence type="ECO:0000313" key="2">
    <source>
        <dbReference type="Proteomes" id="UP000054564"/>
    </source>
</evidence>
<gene>
    <name evidence="1" type="ORF">PSTG_16890</name>
</gene>
<dbReference type="EMBL" id="AJIL01000310">
    <property type="protein sequence ID" value="KNE89661.1"/>
    <property type="molecule type" value="Genomic_DNA"/>
</dbReference>
<proteinExistence type="predicted"/>
<reference evidence="2" key="1">
    <citation type="submission" date="2014-03" db="EMBL/GenBank/DDBJ databases">
        <title>The Genome Sequence of Puccinia striiformis f. sp. tritici PST-78.</title>
        <authorList>
            <consortium name="The Broad Institute Genome Sequencing Platform"/>
            <person name="Cuomo C."/>
            <person name="Hulbert S."/>
            <person name="Chen X."/>
            <person name="Walker B."/>
            <person name="Young S.K."/>
            <person name="Zeng Q."/>
            <person name="Gargeya S."/>
            <person name="Fitzgerald M."/>
            <person name="Haas B."/>
            <person name="Abouelleil A."/>
            <person name="Alvarado L."/>
            <person name="Arachchi H.M."/>
            <person name="Berlin A.M."/>
            <person name="Chapman S.B."/>
            <person name="Goldberg J."/>
            <person name="Griggs A."/>
            <person name="Gujja S."/>
            <person name="Hansen M."/>
            <person name="Howarth C."/>
            <person name="Imamovic A."/>
            <person name="Larimer J."/>
            <person name="McCowan C."/>
            <person name="Montmayeur A."/>
            <person name="Murphy C."/>
            <person name="Neiman D."/>
            <person name="Pearson M."/>
            <person name="Priest M."/>
            <person name="Roberts A."/>
            <person name="Saif S."/>
            <person name="Shea T."/>
            <person name="Sisk P."/>
            <person name="Sykes S."/>
            <person name="Wortman J."/>
            <person name="Nusbaum C."/>
            <person name="Birren B."/>
        </authorList>
    </citation>
    <scope>NUCLEOTIDE SEQUENCE [LARGE SCALE GENOMIC DNA]</scope>
    <source>
        <strain evidence="2">race PST-78</strain>
    </source>
</reference>
<evidence type="ECO:0000313" key="1">
    <source>
        <dbReference type="EMBL" id="KNE89661.1"/>
    </source>
</evidence>
<organism evidence="1 2">
    <name type="scientific">Puccinia striiformis f. sp. tritici PST-78</name>
    <dbReference type="NCBI Taxonomy" id="1165861"/>
    <lineage>
        <taxon>Eukaryota</taxon>
        <taxon>Fungi</taxon>
        <taxon>Dikarya</taxon>
        <taxon>Basidiomycota</taxon>
        <taxon>Pucciniomycotina</taxon>
        <taxon>Pucciniomycetes</taxon>
        <taxon>Pucciniales</taxon>
        <taxon>Pucciniaceae</taxon>
        <taxon>Puccinia</taxon>
    </lineage>
</organism>
<name>A0A0L0URY2_9BASI</name>
<accession>A0A0L0URY2</accession>
<comment type="caution">
    <text evidence="1">The sequence shown here is derived from an EMBL/GenBank/DDBJ whole genome shotgun (WGS) entry which is preliminary data.</text>
</comment>
<keyword evidence="2" id="KW-1185">Reference proteome</keyword>
<sequence>MIQTVYRIFFSVAGSLQILLTVFQKPKPTMISLFGKNTITSSQTPTFDRCQTLKDKALMTMKNCHKITLVKLLITQLKLNKGGDVMSHPNLFTRYHTLEDFLSAHRSALQKWNAAETEKAQKFIDAKLKKIQKAANKSKKPVRPTKKRATMQSYWWIGQNIQWNQEY</sequence>
<dbReference type="Proteomes" id="UP000054564">
    <property type="component" value="Unassembled WGS sequence"/>
</dbReference>
<protein>
    <submittedName>
        <fullName evidence="1">Uncharacterized protein</fullName>
    </submittedName>
</protein>